<dbReference type="HOGENOM" id="CLU_001265_47_1_6"/>
<organism evidence="10 11">
    <name type="scientific">Frateuria aurantia (strain ATCC 33424 / DSM 6220 / KCTC 2777 / LMG 1558 / NBRC 3245 / NCIMB 13370)</name>
    <name type="common">Acetobacter aurantius</name>
    <dbReference type="NCBI Taxonomy" id="767434"/>
    <lineage>
        <taxon>Bacteria</taxon>
        <taxon>Pseudomonadati</taxon>
        <taxon>Pseudomonadota</taxon>
        <taxon>Gammaproteobacteria</taxon>
        <taxon>Lysobacterales</taxon>
        <taxon>Rhodanobacteraceae</taxon>
        <taxon>Frateuria</taxon>
    </lineage>
</organism>
<evidence type="ECO:0000256" key="7">
    <source>
        <dbReference type="ARBA" id="ARBA00023136"/>
    </source>
</evidence>
<dbReference type="GO" id="GO:1990961">
    <property type="term" value="P:xenobiotic detoxification by transmembrane export across the plasma membrane"/>
    <property type="evidence" value="ECO:0007669"/>
    <property type="project" value="InterPro"/>
</dbReference>
<feature type="transmembrane region" description="Helical" evidence="8">
    <location>
        <begin position="161"/>
        <end position="179"/>
    </location>
</feature>
<feature type="transmembrane region" description="Helical" evidence="8">
    <location>
        <begin position="368"/>
        <end position="387"/>
    </location>
</feature>
<dbReference type="GO" id="GO:0015385">
    <property type="term" value="F:sodium:proton antiporter activity"/>
    <property type="evidence" value="ECO:0007669"/>
    <property type="project" value="TreeGrafter"/>
</dbReference>
<evidence type="ECO:0000256" key="1">
    <source>
        <dbReference type="ARBA" id="ARBA00004651"/>
    </source>
</evidence>
<proteinExistence type="inferred from homology"/>
<keyword evidence="3 8" id="KW-0813">Transport</keyword>
<dbReference type="NCBIfam" id="TIGR00710">
    <property type="entry name" value="efflux_Bcr_CflA"/>
    <property type="match status" value="1"/>
</dbReference>
<dbReference type="Pfam" id="PF07690">
    <property type="entry name" value="MFS_1"/>
    <property type="match status" value="1"/>
</dbReference>
<keyword evidence="5 8" id="KW-0812">Transmembrane</keyword>
<dbReference type="PANTHER" id="PTHR23502">
    <property type="entry name" value="MAJOR FACILITATOR SUPERFAMILY"/>
    <property type="match status" value="1"/>
</dbReference>
<feature type="transmembrane region" description="Helical" evidence="8">
    <location>
        <begin position="209"/>
        <end position="229"/>
    </location>
</feature>
<evidence type="ECO:0000256" key="3">
    <source>
        <dbReference type="ARBA" id="ARBA00022448"/>
    </source>
</evidence>
<dbReference type="GO" id="GO:0005886">
    <property type="term" value="C:plasma membrane"/>
    <property type="evidence" value="ECO:0007669"/>
    <property type="project" value="UniProtKB-SubCell"/>
</dbReference>
<dbReference type="STRING" id="767434.Fraau_1910"/>
<dbReference type="eggNOG" id="COG2814">
    <property type="taxonomic scope" value="Bacteria"/>
</dbReference>
<evidence type="ECO:0000313" key="11">
    <source>
        <dbReference type="Proteomes" id="UP000005234"/>
    </source>
</evidence>
<protein>
    <recommendedName>
        <fullName evidence="8">Bcr/CflA family efflux transporter</fullName>
    </recommendedName>
</protein>
<dbReference type="OrthoDB" id="9814303at2"/>
<feature type="domain" description="Major facilitator superfamily (MFS) profile" evidence="9">
    <location>
        <begin position="6"/>
        <end position="400"/>
    </location>
</feature>
<feature type="transmembrane region" description="Helical" evidence="8">
    <location>
        <begin position="341"/>
        <end position="362"/>
    </location>
</feature>
<evidence type="ECO:0000259" key="9">
    <source>
        <dbReference type="PROSITE" id="PS50850"/>
    </source>
</evidence>
<sequence>MLRSPSLGLSVVLGLLSAIGPFAIDMYLPALPAIGNWFHSSSSWVQASLGVFFLCFGASQLLYGPWSDRVGRKPPLLAGLLIFLVGSIGCALAPSIGLLIAFRCLQGLGAGAMSVIPRAVVRDLFTGVDAARMMARLMVVFSVSPILAPLSGSLVVQYLPWQWIFGWTGLFAVIGLLMTRRALPETRLPDPRQKAGRAWRTYLDLARDARFLILVGIGALGSAGFFVYLSGSSFVLINHYGLSPRQFSLAFSANAFTLIGCSLLSPGLAARHGLPRVLAGAVTAYALIMGLLAALSLGHSPSLPLMLGLLMAGYGCLGLVSPCTAVLALDAHGARAGAASAMLGTLQLAAGAVVIALISPFADGRPQPMLIGIALCASLAWALSHLARHRGYLDKDEVAA</sequence>
<gene>
    <name evidence="10" type="ordered locus">Fraau_1910</name>
</gene>
<dbReference type="KEGG" id="fau:Fraau_1910"/>
<keyword evidence="11" id="KW-1185">Reference proteome</keyword>
<dbReference type="PROSITE" id="PS50850">
    <property type="entry name" value="MFS"/>
    <property type="match status" value="1"/>
</dbReference>
<comment type="similarity">
    <text evidence="2 8">Belongs to the major facilitator superfamily. Bcr/CmlA family.</text>
</comment>
<feature type="transmembrane region" description="Helical" evidence="8">
    <location>
        <begin position="75"/>
        <end position="94"/>
    </location>
</feature>
<keyword evidence="8" id="KW-0997">Cell inner membrane</keyword>
<accession>H8L0Y1</accession>
<evidence type="ECO:0000256" key="8">
    <source>
        <dbReference type="RuleBase" id="RU365088"/>
    </source>
</evidence>
<dbReference type="SUPFAM" id="SSF103473">
    <property type="entry name" value="MFS general substrate transporter"/>
    <property type="match status" value="1"/>
</dbReference>
<dbReference type="InterPro" id="IPR036259">
    <property type="entry name" value="MFS_trans_sf"/>
</dbReference>
<feature type="transmembrane region" description="Helical" evidence="8">
    <location>
        <begin position="277"/>
        <end position="297"/>
    </location>
</feature>
<feature type="transmembrane region" description="Helical" evidence="8">
    <location>
        <begin position="303"/>
        <end position="329"/>
    </location>
</feature>
<name>H8L0Y1_FRAAD</name>
<evidence type="ECO:0000256" key="4">
    <source>
        <dbReference type="ARBA" id="ARBA00022475"/>
    </source>
</evidence>
<dbReference type="Gene3D" id="1.20.1720.10">
    <property type="entry name" value="Multidrug resistance protein D"/>
    <property type="match status" value="1"/>
</dbReference>
<dbReference type="Proteomes" id="UP000005234">
    <property type="component" value="Chromosome"/>
</dbReference>
<feature type="transmembrane region" description="Helical" evidence="8">
    <location>
        <begin position="249"/>
        <end position="270"/>
    </location>
</feature>
<evidence type="ECO:0000256" key="6">
    <source>
        <dbReference type="ARBA" id="ARBA00022989"/>
    </source>
</evidence>
<dbReference type="InterPro" id="IPR004812">
    <property type="entry name" value="Efflux_drug-R_Bcr/CmlA"/>
</dbReference>
<dbReference type="InterPro" id="IPR020846">
    <property type="entry name" value="MFS_dom"/>
</dbReference>
<evidence type="ECO:0000256" key="5">
    <source>
        <dbReference type="ARBA" id="ARBA00022692"/>
    </source>
</evidence>
<dbReference type="GO" id="GO:0042910">
    <property type="term" value="F:xenobiotic transmembrane transporter activity"/>
    <property type="evidence" value="ECO:0007669"/>
    <property type="project" value="InterPro"/>
</dbReference>
<dbReference type="AlphaFoldDB" id="H8L0Y1"/>
<keyword evidence="6 8" id="KW-1133">Transmembrane helix</keyword>
<evidence type="ECO:0000256" key="2">
    <source>
        <dbReference type="ARBA" id="ARBA00006236"/>
    </source>
</evidence>
<dbReference type="PANTHER" id="PTHR23502:SF132">
    <property type="entry name" value="POLYAMINE TRANSPORTER 2-RELATED"/>
    <property type="match status" value="1"/>
</dbReference>
<keyword evidence="7 8" id="KW-0472">Membrane</keyword>
<evidence type="ECO:0000313" key="10">
    <source>
        <dbReference type="EMBL" id="AFC86301.1"/>
    </source>
</evidence>
<comment type="caution">
    <text evidence="8">Lacks conserved residue(s) required for the propagation of feature annotation.</text>
</comment>
<dbReference type="InterPro" id="IPR011701">
    <property type="entry name" value="MFS"/>
</dbReference>
<dbReference type="RefSeq" id="WP_014403306.1">
    <property type="nucleotide sequence ID" value="NC_017033.1"/>
</dbReference>
<comment type="subcellular location">
    <subcellularLocation>
        <location evidence="8">Cell inner membrane</location>
        <topology evidence="8">Multi-pass membrane protein</topology>
    </subcellularLocation>
    <subcellularLocation>
        <location evidence="1">Cell membrane</location>
        <topology evidence="1">Multi-pass membrane protein</topology>
    </subcellularLocation>
</comment>
<keyword evidence="4" id="KW-1003">Cell membrane</keyword>
<feature type="transmembrane region" description="Helical" evidence="8">
    <location>
        <begin position="44"/>
        <end position="63"/>
    </location>
</feature>
<feature type="transmembrane region" description="Helical" evidence="8">
    <location>
        <begin position="7"/>
        <end position="24"/>
    </location>
</feature>
<dbReference type="CDD" id="cd17320">
    <property type="entry name" value="MFS_MdfA_MDR_like"/>
    <property type="match status" value="1"/>
</dbReference>
<dbReference type="EMBL" id="CP003350">
    <property type="protein sequence ID" value="AFC86301.1"/>
    <property type="molecule type" value="Genomic_DNA"/>
</dbReference>
<reference evidence="10" key="1">
    <citation type="submission" date="2012-02" db="EMBL/GenBank/DDBJ databases">
        <title>The complete genome of Frateuria aurantia DSM 6220.</title>
        <authorList>
            <consortium name="US DOE Joint Genome Institute (JGI-PGF)"/>
            <person name="Lucas S."/>
            <person name="Copeland A."/>
            <person name="Lapidus A."/>
            <person name="Glavina del Rio T."/>
            <person name="Dalin E."/>
            <person name="Tice H."/>
            <person name="Bruce D."/>
            <person name="Goodwin L."/>
            <person name="Pitluck S."/>
            <person name="Peters L."/>
            <person name="Ovchinnikova G."/>
            <person name="Teshima H."/>
            <person name="Kyrpides N."/>
            <person name="Mavromatis K."/>
            <person name="Ivanova N."/>
            <person name="Brettin T."/>
            <person name="Detter J.C."/>
            <person name="Han C."/>
            <person name="Larimer F."/>
            <person name="Land M."/>
            <person name="Hauser L."/>
            <person name="Markowitz V."/>
            <person name="Cheng J.-F."/>
            <person name="Hugenholtz P."/>
            <person name="Woyke T."/>
            <person name="Wu D."/>
            <person name="Brambilla E."/>
            <person name="Klenk H.-P."/>
            <person name="Eisen J.A."/>
        </authorList>
    </citation>
    <scope>NUCLEOTIDE SEQUENCE</scope>
    <source>
        <strain evidence="10">DSM 6220</strain>
    </source>
</reference>